<dbReference type="Proteomes" id="UP000574761">
    <property type="component" value="Unassembled WGS sequence"/>
</dbReference>
<name>A0A7W6DBJ9_9HYPH</name>
<dbReference type="GO" id="GO:0005886">
    <property type="term" value="C:plasma membrane"/>
    <property type="evidence" value="ECO:0007669"/>
    <property type="project" value="UniProtKB-SubCell"/>
</dbReference>
<evidence type="ECO:0000256" key="7">
    <source>
        <dbReference type="SAM" id="Phobius"/>
    </source>
</evidence>
<dbReference type="RefSeq" id="WP_183802772.1">
    <property type="nucleotide sequence ID" value="NZ_JACIEE010000004.1"/>
</dbReference>
<sequence length="317" mass="34833">MPTALRLLYKVVFDAIWHFTEDDGWAMASHVALSTLLAVFPFLIFGTALGSFLGADQFADTAVHLIFDTWPTSIADPISREVVAVLTIPRGGLATVSVLAAAYFASNGVEALRASLNRAYRVAETRWWYVTRLASLGFVVLGVVALAAISIVLVAAPLAVRATDQWIPWLGYVYSLVLEWGIFGTLVVLFVGLLIAHLWLPAGHRRIADVLPGIILTLVAWTIGAYLFASYLAAFSTYVKTYAGLASIMIALVFLYIIGVIFILGAEINAALLKYRVKRVILDRLRGRKPVLRESSVEEEPIEDEAIAREQQAQVRR</sequence>
<protein>
    <submittedName>
        <fullName evidence="8">Membrane protein</fullName>
    </submittedName>
</protein>
<feature type="region of interest" description="Disordered" evidence="6">
    <location>
        <begin position="295"/>
        <end position="317"/>
    </location>
</feature>
<gene>
    <name evidence="8" type="ORF">GGQ64_001938</name>
</gene>
<dbReference type="PIRSF" id="PIRSF035875">
    <property type="entry name" value="RNase_BN"/>
    <property type="match status" value="1"/>
</dbReference>
<keyword evidence="3 7" id="KW-0812">Transmembrane</keyword>
<feature type="transmembrane region" description="Helical" evidence="7">
    <location>
        <begin position="31"/>
        <end position="55"/>
    </location>
</feature>
<keyword evidence="4 7" id="KW-1133">Transmembrane helix</keyword>
<keyword evidence="5 7" id="KW-0472">Membrane</keyword>
<keyword evidence="2" id="KW-1003">Cell membrane</keyword>
<evidence type="ECO:0000256" key="6">
    <source>
        <dbReference type="SAM" id="MobiDB-lite"/>
    </source>
</evidence>
<feature type="transmembrane region" description="Helical" evidence="7">
    <location>
        <begin position="136"/>
        <end position="160"/>
    </location>
</feature>
<evidence type="ECO:0000313" key="8">
    <source>
        <dbReference type="EMBL" id="MBB3976738.1"/>
    </source>
</evidence>
<dbReference type="AlphaFoldDB" id="A0A7W6DBJ9"/>
<reference evidence="8 9" key="1">
    <citation type="submission" date="2020-08" db="EMBL/GenBank/DDBJ databases">
        <title>Genomic Encyclopedia of Type Strains, Phase IV (KMG-IV): sequencing the most valuable type-strain genomes for metagenomic binning, comparative biology and taxonomic classification.</title>
        <authorList>
            <person name="Goeker M."/>
        </authorList>
    </citation>
    <scope>NUCLEOTIDE SEQUENCE [LARGE SCALE GENOMIC DNA]</scope>
    <source>
        <strain evidence="8 9">DSM 100211</strain>
    </source>
</reference>
<comment type="caution">
    <text evidence="8">The sequence shown here is derived from an EMBL/GenBank/DDBJ whole genome shotgun (WGS) entry which is preliminary data.</text>
</comment>
<evidence type="ECO:0000256" key="5">
    <source>
        <dbReference type="ARBA" id="ARBA00023136"/>
    </source>
</evidence>
<dbReference type="Pfam" id="PF03631">
    <property type="entry name" value="Virul_fac_BrkB"/>
    <property type="match status" value="1"/>
</dbReference>
<evidence type="ECO:0000256" key="2">
    <source>
        <dbReference type="ARBA" id="ARBA00022475"/>
    </source>
</evidence>
<evidence type="ECO:0000256" key="4">
    <source>
        <dbReference type="ARBA" id="ARBA00022989"/>
    </source>
</evidence>
<evidence type="ECO:0000256" key="3">
    <source>
        <dbReference type="ARBA" id="ARBA00022692"/>
    </source>
</evidence>
<dbReference type="PANTHER" id="PTHR30213:SF0">
    <property type="entry name" value="UPF0761 MEMBRANE PROTEIN YIHY"/>
    <property type="match status" value="1"/>
</dbReference>
<dbReference type="PANTHER" id="PTHR30213">
    <property type="entry name" value="INNER MEMBRANE PROTEIN YHJD"/>
    <property type="match status" value="1"/>
</dbReference>
<feature type="transmembrane region" description="Helical" evidence="7">
    <location>
        <begin position="207"/>
        <end position="229"/>
    </location>
</feature>
<keyword evidence="9" id="KW-1185">Reference proteome</keyword>
<evidence type="ECO:0000256" key="1">
    <source>
        <dbReference type="ARBA" id="ARBA00004651"/>
    </source>
</evidence>
<dbReference type="NCBIfam" id="TIGR00765">
    <property type="entry name" value="yihY_not_rbn"/>
    <property type="match status" value="1"/>
</dbReference>
<comment type="subcellular location">
    <subcellularLocation>
        <location evidence="1">Cell membrane</location>
        <topology evidence="1">Multi-pass membrane protein</topology>
    </subcellularLocation>
</comment>
<dbReference type="EMBL" id="JACIEE010000004">
    <property type="protein sequence ID" value="MBB3976738.1"/>
    <property type="molecule type" value="Genomic_DNA"/>
</dbReference>
<feature type="transmembrane region" description="Helical" evidence="7">
    <location>
        <begin position="180"/>
        <end position="200"/>
    </location>
</feature>
<dbReference type="InterPro" id="IPR017039">
    <property type="entry name" value="Virul_fac_BrkB"/>
</dbReference>
<accession>A0A7W6DBJ9</accession>
<proteinExistence type="predicted"/>
<organism evidence="8 9">
    <name type="scientific">Mycoplana azooxidifex</name>
    <dbReference type="NCBI Taxonomy" id="1636188"/>
    <lineage>
        <taxon>Bacteria</taxon>
        <taxon>Pseudomonadati</taxon>
        <taxon>Pseudomonadota</taxon>
        <taxon>Alphaproteobacteria</taxon>
        <taxon>Hyphomicrobiales</taxon>
        <taxon>Rhizobiaceae</taxon>
        <taxon>Mycoplana</taxon>
    </lineage>
</organism>
<evidence type="ECO:0000313" key="9">
    <source>
        <dbReference type="Proteomes" id="UP000574761"/>
    </source>
</evidence>
<feature type="transmembrane region" description="Helical" evidence="7">
    <location>
        <begin position="241"/>
        <end position="266"/>
    </location>
</feature>